<sequence length="76" mass="7873">MTNERVGSMARRLAAAGAAALVCWAPAGAAHADETTTGSHNGPRVGLLNVNVGQIDDPAEDVLEHTLLFGDGYAWN</sequence>
<evidence type="ECO:0000313" key="3">
    <source>
        <dbReference type="Proteomes" id="UP000253742"/>
    </source>
</evidence>
<dbReference type="EMBL" id="QQBH01000026">
    <property type="protein sequence ID" value="RDD85508.1"/>
    <property type="molecule type" value="Genomic_DNA"/>
</dbReference>
<comment type="caution">
    <text evidence="2">The sequence shown here is derived from an EMBL/GenBank/DDBJ whole genome shotgun (WGS) entry which is preliminary data.</text>
</comment>
<feature type="signal peptide" evidence="1">
    <location>
        <begin position="1"/>
        <end position="32"/>
    </location>
</feature>
<gene>
    <name evidence="2" type="ORF">DVZ84_29585</name>
</gene>
<protein>
    <submittedName>
        <fullName evidence="2">Uncharacterized protein</fullName>
    </submittedName>
</protein>
<proteinExistence type="predicted"/>
<dbReference type="AlphaFoldDB" id="A0A369V0F4"/>
<organism evidence="2 3">
    <name type="scientific">Streptomyces parvulus</name>
    <dbReference type="NCBI Taxonomy" id="146923"/>
    <lineage>
        <taxon>Bacteria</taxon>
        <taxon>Bacillati</taxon>
        <taxon>Actinomycetota</taxon>
        <taxon>Actinomycetes</taxon>
        <taxon>Kitasatosporales</taxon>
        <taxon>Streptomycetaceae</taxon>
        <taxon>Streptomyces</taxon>
    </lineage>
</organism>
<dbReference type="Proteomes" id="UP000253742">
    <property type="component" value="Unassembled WGS sequence"/>
</dbReference>
<accession>A0A369V0F4</accession>
<feature type="chain" id="PRO_5017043983" evidence="1">
    <location>
        <begin position="33"/>
        <end position="76"/>
    </location>
</feature>
<dbReference type="RefSeq" id="WP_114531869.1">
    <property type="nucleotide sequence ID" value="NZ_JBHYWK010000017.1"/>
</dbReference>
<evidence type="ECO:0000313" key="2">
    <source>
        <dbReference type="EMBL" id="RDD85508.1"/>
    </source>
</evidence>
<dbReference type="STRING" id="146923.Spa2297_07640"/>
<evidence type="ECO:0000256" key="1">
    <source>
        <dbReference type="SAM" id="SignalP"/>
    </source>
</evidence>
<name>A0A369V0F4_9ACTN</name>
<keyword evidence="1" id="KW-0732">Signal</keyword>
<reference evidence="2 3" key="1">
    <citation type="submission" date="2018-07" db="EMBL/GenBank/DDBJ databases">
        <title>Genome guided investigation of antibiotics producing actinomycetales strain isolated from a Macau mangrove ecosystem.</title>
        <authorList>
            <person name="Hu D."/>
        </authorList>
    </citation>
    <scope>NUCLEOTIDE SEQUENCE [LARGE SCALE GENOMIC DNA]</scope>
    <source>
        <strain evidence="2 3">2297</strain>
    </source>
</reference>
<dbReference type="OrthoDB" id="4308519at2"/>